<keyword evidence="2" id="KW-1185">Reference proteome</keyword>
<organism evidence="1 2">
    <name type="scientific">Blepharisma stoltei</name>
    <dbReference type="NCBI Taxonomy" id="1481888"/>
    <lineage>
        <taxon>Eukaryota</taxon>
        <taxon>Sar</taxon>
        <taxon>Alveolata</taxon>
        <taxon>Ciliophora</taxon>
        <taxon>Postciliodesmatophora</taxon>
        <taxon>Heterotrichea</taxon>
        <taxon>Heterotrichida</taxon>
        <taxon>Blepharismidae</taxon>
        <taxon>Blepharisma</taxon>
    </lineage>
</organism>
<dbReference type="InterPro" id="IPR016024">
    <property type="entry name" value="ARM-type_fold"/>
</dbReference>
<proteinExistence type="predicted"/>
<name>A0AAU9JP92_9CILI</name>
<dbReference type="EMBL" id="CAJZBQ010000038">
    <property type="protein sequence ID" value="CAG9325295.1"/>
    <property type="molecule type" value="Genomic_DNA"/>
</dbReference>
<dbReference type="Proteomes" id="UP001162131">
    <property type="component" value="Unassembled WGS sequence"/>
</dbReference>
<dbReference type="SUPFAM" id="SSF48371">
    <property type="entry name" value="ARM repeat"/>
    <property type="match status" value="1"/>
</dbReference>
<evidence type="ECO:0000313" key="1">
    <source>
        <dbReference type="EMBL" id="CAG9325295.1"/>
    </source>
</evidence>
<comment type="caution">
    <text evidence="1">The sequence shown here is derived from an EMBL/GenBank/DDBJ whole genome shotgun (WGS) entry which is preliminary data.</text>
</comment>
<reference evidence="1" key="1">
    <citation type="submission" date="2021-09" db="EMBL/GenBank/DDBJ databases">
        <authorList>
            <consortium name="AG Swart"/>
            <person name="Singh M."/>
            <person name="Singh A."/>
            <person name="Seah K."/>
            <person name="Emmerich C."/>
        </authorList>
    </citation>
    <scope>NUCLEOTIDE SEQUENCE</scope>
    <source>
        <strain evidence="1">ATCC30299</strain>
    </source>
</reference>
<evidence type="ECO:0000313" key="2">
    <source>
        <dbReference type="Proteomes" id="UP001162131"/>
    </source>
</evidence>
<dbReference type="InterPro" id="IPR011989">
    <property type="entry name" value="ARM-like"/>
</dbReference>
<dbReference type="AlphaFoldDB" id="A0AAU9JP92"/>
<dbReference type="Gene3D" id="1.25.10.10">
    <property type="entry name" value="Leucine-rich Repeat Variant"/>
    <property type="match status" value="1"/>
</dbReference>
<gene>
    <name evidence="1" type="ORF">BSTOLATCC_MIC38558</name>
</gene>
<sequence>MLSWAVSNFILGKPQPKPDKVLPLFSFLERVILVIHDVDALTDATWGCSCLTDIDGSLPIFQNELFLEKIIQQLSSYNASLQISSLQTLGSISSDLDF</sequence>
<accession>A0AAU9JP92</accession>
<protein>
    <submittedName>
        <fullName evidence="1">Uncharacterized protein</fullName>
    </submittedName>
</protein>